<dbReference type="InterPro" id="IPR019038">
    <property type="entry name" value="POLD3"/>
</dbReference>
<evidence type="ECO:0000256" key="2">
    <source>
        <dbReference type="ARBA" id="ARBA00017589"/>
    </source>
</evidence>
<evidence type="ECO:0000256" key="3">
    <source>
        <dbReference type="ARBA" id="ARBA00022705"/>
    </source>
</evidence>
<dbReference type="Proteomes" id="UP000093000">
    <property type="component" value="Unassembled WGS sequence"/>
</dbReference>
<dbReference type="AlphaFoldDB" id="A0A1C7N7X3"/>
<dbReference type="OrthoDB" id="514823at2759"/>
<dbReference type="GO" id="GO:1904161">
    <property type="term" value="P:DNA synthesis involved in UV-damage excision repair"/>
    <property type="evidence" value="ECO:0007669"/>
    <property type="project" value="TreeGrafter"/>
</dbReference>
<dbReference type="FunFam" id="3.90.1030.20:FF:000002">
    <property type="entry name" value="DNA polymerase delta subunit"/>
    <property type="match status" value="1"/>
</dbReference>
<feature type="region of interest" description="Disordered" evidence="5">
    <location>
        <begin position="128"/>
        <end position="343"/>
    </location>
</feature>
<dbReference type="GO" id="GO:0043625">
    <property type="term" value="C:delta DNA polymerase complex"/>
    <property type="evidence" value="ECO:0007669"/>
    <property type="project" value="InterPro"/>
</dbReference>
<feature type="compositionally biased region" description="Low complexity" evidence="5">
    <location>
        <begin position="176"/>
        <end position="185"/>
    </location>
</feature>
<keyword evidence="7" id="KW-1185">Reference proteome</keyword>
<organism evidence="6 7">
    <name type="scientific">Choanephora cucurbitarum</name>
    <dbReference type="NCBI Taxonomy" id="101091"/>
    <lineage>
        <taxon>Eukaryota</taxon>
        <taxon>Fungi</taxon>
        <taxon>Fungi incertae sedis</taxon>
        <taxon>Mucoromycota</taxon>
        <taxon>Mucoromycotina</taxon>
        <taxon>Mucoromycetes</taxon>
        <taxon>Mucorales</taxon>
        <taxon>Mucorineae</taxon>
        <taxon>Choanephoraceae</taxon>
        <taxon>Choanephoroideae</taxon>
        <taxon>Choanephora</taxon>
    </lineage>
</organism>
<feature type="compositionally biased region" description="Basic and acidic residues" evidence="5">
    <location>
        <begin position="230"/>
        <end position="240"/>
    </location>
</feature>
<dbReference type="Pfam" id="PF09507">
    <property type="entry name" value="CDC27"/>
    <property type="match status" value="1"/>
</dbReference>
<evidence type="ECO:0000256" key="4">
    <source>
        <dbReference type="ARBA" id="ARBA00023242"/>
    </source>
</evidence>
<accession>A0A1C7N7X3</accession>
<dbReference type="GO" id="GO:0006297">
    <property type="term" value="P:nucleotide-excision repair, DNA gap filling"/>
    <property type="evidence" value="ECO:0007669"/>
    <property type="project" value="TreeGrafter"/>
</dbReference>
<feature type="compositionally biased region" description="Basic residues" evidence="5">
    <location>
        <begin position="319"/>
        <end position="329"/>
    </location>
</feature>
<comment type="caution">
    <text evidence="6">The sequence shown here is derived from an EMBL/GenBank/DDBJ whole genome shotgun (WGS) entry which is preliminary data.</text>
</comment>
<dbReference type="InParanoid" id="A0A1C7N7X3"/>
<feature type="compositionally biased region" description="Acidic residues" evidence="5">
    <location>
        <begin position="241"/>
        <end position="253"/>
    </location>
</feature>
<dbReference type="PANTHER" id="PTHR17598">
    <property type="entry name" value="DNA POLYMERASE DELTA SUBUNIT 3"/>
    <property type="match status" value="1"/>
</dbReference>
<gene>
    <name evidence="6" type="primary">Pold3</name>
    <name evidence="6" type="ORF">A0J61_06779</name>
</gene>
<protein>
    <recommendedName>
        <fullName evidence="2">DNA polymerase delta subunit 3</fullName>
    </recommendedName>
</protein>
<reference evidence="6 7" key="1">
    <citation type="submission" date="2016-03" db="EMBL/GenBank/DDBJ databases">
        <title>Choanephora cucurbitarum.</title>
        <authorList>
            <person name="Min B."/>
            <person name="Park H."/>
            <person name="Park J.-H."/>
            <person name="Shin H.-D."/>
            <person name="Choi I.-G."/>
        </authorList>
    </citation>
    <scope>NUCLEOTIDE SEQUENCE [LARGE SCALE GENOMIC DNA]</scope>
    <source>
        <strain evidence="6 7">KUS-F28377</strain>
    </source>
</reference>
<comment type="subcellular location">
    <subcellularLocation>
        <location evidence="1">Nucleus</location>
    </subcellularLocation>
</comment>
<dbReference type="GO" id="GO:0006271">
    <property type="term" value="P:DNA strand elongation involved in DNA replication"/>
    <property type="evidence" value="ECO:0007669"/>
    <property type="project" value="TreeGrafter"/>
</dbReference>
<evidence type="ECO:0000313" key="7">
    <source>
        <dbReference type="Proteomes" id="UP000093000"/>
    </source>
</evidence>
<proteinExistence type="predicted"/>
<keyword evidence="4" id="KW-0539">Nucleus</keyword>
<dbReference type="EMBL" id="LUGH01000425">
    <property type="protein sequence ID" value="OBZ85171.1"/>
    <property type="molecule type" value="Genomic_DNA"/>
</dbReference>
<evidence type="ECO:0000256" key="1">
    <source>
        <dbReference type="ARBA" id="ARBA00004123"/>
    </source>
</evidence>
<dbReference type="FunCoup" id="A0A1C7N7X3">
    <property type="interactions" value="88"/>
</dbReference>
<keyword evidence="3" id="KW-0235">DNA replication</keyword>
<name>A0A1C7N7X3_9FUNG</name>
<dbReference type="PANTHER" id="PTHR17598:SF13">
    <property type="entry name" value="DNA POLYMERASE DELTA SUBUNIT 3"/>
    <property type="match status" value="1"/>
</dbReference>
<sequence>MTDYQEFLTVTVIQERKPVTYKSLARSLGIHVNTAKQALYEFSKSTPDVNTVYCLTGIDYVNSHYTIQLVKESELEDKKKTFRTLTGVHVYSVSSFGLKDMTLLLAAYKDMPKLSLEDRVRYGMLRHTQVSQHKKAKPGPSMSVLPKVKTEITPKSAPLVEPKSTKRKDPFLSNLSAQKKQAVAKPAEKKPKAVKKSQQQQKDDERRMAKTTLKASDIFSDDEDFLSEPQRQKEPTKETPEPEEDVDMDEPEEKPEKKEVLPTLPPGKVRRQVLKKKTTRNARGHLVTEEVLEWEIVDAPKTTEKPTPTSSNPVEAKSNKKKPVAKSNKKPAQSKLSSFFKKA</sequence>
<dbReference type="InterPro" id="IPR041913">
    <property type="entry name" value="POLD3_sf"/>
</dbReference>
<feature type="compositionally biased region" description="Basic residues" evidence="5">
    <location>
        <begin position="268"/>
        <end position="283"/>
    </location>
</feature>
<dbReference type="Gene3D" id="3.90.1030.20">
    <property type="entry name" value="DNA polymerase delta, p66 (Cdc27) subunit, wHTH domain"/>
    <property type="match status" value="1"/>
</dbReference>
<dbReference type="STRING" id="101091.A0A1C7N7X3"/>
<evidence type="ECO:0000256" key="5">
    <source>
        <dbReference type="SAM" id="MobiDB-lite"/>
    </source>
</evidence>
<dbReference type="GO" id="GO:0003887">
    <property type="term" value="F:DNA-directed DNA polymerase activity"/>
    <property type="evidence" value="ECO:0007669"/>
    <property type="project" value="TreeGrafter"/>
</dbReference>
<evidence type="ECO:0000313" key="6">
    <source>
        <dbReference type="EMBL" id="OBZ85171.1"/>
    </source>
</evidence>